<evidence type="ECO:0000256" key="2">
    <source>
        <dbReference type="ARBA" id="ARBA00008654"/>
    </source>
</evidence>
<dbReference type="Proteomes" id="UP000224634">
    <property type="component" value="Unassembled WGS sequence"/>
</dbReference>
<proteinExistence type="inferred from homology"/>
<dbReference type="CDD" id="cd00250">
    <property type="entry name" value="CAS_like"/>
    <property type="match status" value="1"/>
</dbReference>
<dbReference type="Gene3D" id="3.30.2020.30">
    <property type="match status" value="1"/>
</dbReference>
<evidence type="ECO:0000256" key="3">
    <source>
        <dbReference type="ARBA" id="ARBA00022723"/>
    </source>
</evidence>
<dbReference type="PANTHER" id="PTHR10696:SF25">
    <property type="entry name" value="OXIDOREDUCTASE AIM17-RELATED"/>
    <property type="match status" value="1"/>
</dbReference>
<comment type="similarity">
    <text evidence="2">Belongs to the gamma-BBH/TMLD family.</text>
</comment>
<feature type="domain" description="TauD/TfdA-like" evidence="7">
    <location>
        <begin position="228"/>
        <end position="486"/>
    </location>
</feature>
<keyword evidence="6" id="KW-0408">Iron</keyword>
<evidence type="ECO:0000313" key="9">
    <source>
        <dbReference type="EMBL" id="PGH08870.1"/>
    </source>
</evidence>
<dbReference type="InterPro" id="IPR003819">
    <property type="entry name" value="TauD/TfdA-like"/>
</dbReference>
<evidence type="ECO:0008006" key="11">
    <source>
        <dbReference type="Google" id="ProtNLM"/>
    </source>
</evidence>
<feature type="domain" description="Gamma-butyrobetaine hydroxylase-like N-terminal" evidence="8">
    <location>
        <begin position="117"/>
        <end position="178"/>
    </location>
</feature>
<dbReference type="OrthoDB" id="406634at2759"/>
<protein>
    <recommendedName>
        <fullName evidence="11">TauD/TfdA-like domain-containing protein</fullName>
    </recommendedName>
</protein>
<dbReference type="InterPro" id="IPR038492">
    <property type="entry name" value="GBBH-like_N_sf"/>
</dbReference>
<dbReference type="GO" id="GO:0045329">
    <property type="term" value="P:carnitine biosynthetic process"/>
    <property type="evidence" value="ECO:0007669"/>
    <property type="project" value="TreeGrafter"/>
</dbReference>
<evidence type="ECO:0000259" key="8">
    <source>
        <dbReference type="Pfam" id="PF06155"/>
    </source>
</evidence>
<dbReference type="InterPro" id="IPR042098">
    <property type="entry name" value="TauD-like_sf"/>
</dbReference>
<dbReference type="PANTHER" id="PTHR10696">
    <property type="entry name" value="GAMMA-BUTYROBETAINE HYDROXYLASE-RELATED"/>
    <property type="match status" value="1"/>
</dbReference>
<evidence type="ECO:0000313" key="10">
    <source>
        <dbReference type="Proteomes" id="UP000224634"/>
    </source>
</evidence>
<evidence type="ECO:0000256" key="5">
    <source>
        <dbReference type="ARBA" id="ARBA00023002"/>
    </source>
</evidence>
<evidence type="ECO:0000256" key="1">
    <source>
        <dbReference type="ARBA" id="ARBA00001954"/>
    </source>
</evidence>
<dbReference type="Pfam" id="PF02668">
    <property type="entry name" value="TauD"/>
    <property type="match status" value="1"/>
</dbReference>
<dbReference type="EMBL" id="PDNA01000155">
    <property type="protein sequence ID" value="PGH08870.1"/>
    <property type="molecule type" value="Genomic_DNA"/>
</dbReference>
<dbReference type="GO" id="GO:0016706">
    <property type="term" value="F:2-oxoglutarate-dependent dioxygenase activity"/>
    <property type="evidence" value="ECO:0007669"/>
    <property type="project" value="UniProtKB-ARBA"/>
</dbReference>
<keyword evidence="3" id="KW-0479">Metal-binding</keyword>
<name>A0A2B7XIW6_POLH7</name>
<keyword evidence="5" id="KW-0560">Oxidoreductase</keyword>
<comment type="caution">
    <text evidence="9">The sequence shown here is derived from an EMBL/GenBank/DDBJ whole genome shotgun (WGS) entry which is preliminary data.</text>
</comment>
<dbReference type="Pfam" id="PF06155">
    <property type="entry name" value="GBBH-like_N"/>
    <property type="match status" value="1"/>
</dbReference>
<reference evidence="9 10" key="1">
    <citation type="submission" date="2017-10" db="EMBL/GenBank/DDBJ databases">
        <title>Comparative genomics in systemic dimorphic fungi from Ajellomycetaceae.</title>
        <authorList>
            <person name="Munoz J.F."/>
            <person name="Mcewen J.G."/>
            <person name="Clay O.K."/>
            <person name="Cuomo C.A."/>
        </authorList>
    </citation>
    <scope>NUCLEOTIDE SEQUENCE [LARGE SCALE GENOMIC DNA]</scope>
    <source>
        <strain evidence="9 10">UAMH7299</strain>
    </source>
</reference>
<dbReference type="Gene3D" id="3.60.130.10">
    <property type="entry name" value="Clavaminate synthase-like"/>
    <property type="match status" value="1"/>
</dbReference>
<keyword evidence="10" id="KW-1185">Reference proteome</keyword>
<organism evidence="9 10">
    <name type="scientific">Polytolypa hystricis (strain UAMH7299)</name>
    <dbReference type="NCBI Taxonomy" id="1447883"/>
    <lineage>
        <taxon>Eukaryota</taxon>
        <taxon>Fungi</taxon>
        <taxon>Dikarya</taxon>
        <taxon>Ascomycota</taxon>
        <taxon>Pezizomycotina</taxon>
        <taxon>Eurotiomycetes</taxon>
        <taxon>Eurotiomycetidae</taxon>
        <taxon>Onygenales</taxon>
        <taxon>Onygenales incertae sedis</taxon>
        <taxon>Polytolypa</taxon>
    </lineage>
</organism>
<keyword evidence="4" id="KW-0223">Dioxygenase</keyword>
<dbReference type="STRING" id="1447883.A0A2B7XIW6"/>
<dbReference type="AlphaFoldDB" id="A0A2B7XIW6"/>
<comment type="cofactor">
    <cofactor evidence="1">
        <name>Fe(2+)</name>
        <dbReference type="ChEBI" id="CHEBI:29033"/>
    </cofactor>
</comment>
<gene>
    <name evidence="9" type="ORF">AJ80_07742</name>
</gene>
<dbReference type="InterPro" id="IPR050411">
    <property type="entry name" value="AlphaKG_dependent_hydroxylases"/>
</dbReference>
<accession>A0A2B7XIW6</accession>
<evidence type="ECO:0000256" key="6">
    <source>
        <dbReference type="ARBA" id="ARBA00023004"/>
    </source>
</evidence>
<dbReference type="GO" id="GO:0005739">
    <property type="term" value="C:mitochondrion"/>
    <property type="evidence" value="ECO:0007669"/>
    <property type="project" value="TreeGrafter"/>
</dbReference>
<dbReference type="SUPFAM" id="SSF51197">
    <property type="entry name" value="Clavaminate synthase-like"/>
    <property type="match status" value="1"/>
</dbReference>
<sequence length="640" mass="72239">MPPALGALRHAPSSLRRSAPWRLSLPLRPSPRTAPLRLSVARNSSTVTTLKAPRSTSYMRTGNIVLDAQLMQNFCKKNKIGSRTAYQDVQPPTGTEAIGKDNALWMDHAQWNKDGLVAFVRDQVHHFHAHLLRDSCHCDGCVDPSTRQREFASSQIPNDIQIANVERLDDSLAVRWREDIDGFSPEHVSTFSEEDLFNLTNQASLYDPLGVQSLWNKDTFTEHQPWISYDDYLADGDKFRFFMRDLQRFGLAFVKGVPEDEASVANIATRMGPLRNSFYGSTWDVRSVPEAANVAYTNKFLGFHMDLMYMRNPPGYQLLHCMQNSLAGGESMFADALAAAETLRSSFPDLFAILCLHPVRFGYKNKGEHYEMIRPTIELHPPNPGSQIGALSAEHLTKGIIKKINYAPPFQHVAPRYRYNVGFRAYLKAQHAFDALLARPEHIFELKLKPGECVIFENQRVVHARRAFDLSSSTDPNAARWLRGAYVDSDPLQSKFRVLRAQDPLSWNASFPDIKTPITAVPLIETSQPLSRKLLKEVKQKPAGLEQALNRAGSRFQPPASKQGDKVAPGQLKVTKVWGPHTQIRRVNIDSMPTAQERRRIIADQKQQEESKRLRIARVWAVLRNTEGTADASKPQETTL</sequence>
<dbReference type="InterPro" id="IPR010376">
    <property type="entry name" value="GBBH-like_N"/>
</dbReference>
<evidence type="ECO:0000256" key="4">
    <source>
        <dbReference type="ARBA" id="ARBA00022964"/>
    </source>
</evidence>
<dbReference type="GO" id="GO:0046872">
    <property type="term" value="F:metal ion binding"/>
    <property type="evidence" value="ECO:0007669"/>
    <property type="project" value="UniProtKB-KW"/>
</dbReference>
<evidence type="ECO:0000259" key="7">
    <source>
        <dbReference type="Pfam" id="PF02668"/>
    </source>
</evidence>